<protein>
    <submittedName>
        <fullName evidence="5">Cellobiose phosphorylase</fullName>
    </submittedName>
</protein>
<dbReference type="OrthoDB" id="9769991at2"/>
<accession>A0A0P1LSK2</accession>
<evidence type="ECO:0000313" key="6">
    <source>
        <dbReference type="Proteomes" id="UP000182011"/>
    </source>
</evidence>
<accession>A0A0P1P1T9</accession>
<dbReference type="PANTHER" id="PTHR37469">
    <property type="entry name" value="CELLOBIONIC ACID PHOSPHORYLASE-RELATED"/>
    <property type="match status" value="1"/>
</dbReference>
<dbReference type="InterPro" id="IPR052047">
    <property type="entry name" value="GH94_Enzymes"/>
</dbReference>
<name>A0A0P1L9U7_9BACT</name>
<feature type="domain" description="Glycosyl hydrolase 94 supersandwich" evidence="3">
    <location>
        <begin position="17"/>
        <end position="302"/>
    </location>
</feature>
<dbReference type="Proteomes" id="UP000182011">
    <property type="component" value="Unassembled WGS sequence"/>
</dbReference>
<gene>
    <name evidence="5" type="ORF">JGI4_00088</name>
</gene>
<accession>A0A0P1LWY4</accession>
<accession>A0A0P1L9U7</accession>
<dbReference type="Gene3D" id="2.70.98.40">
    <property type="entry name" value="Glycoside hydrolase, family 65, N-terminal domain"/>
    <property type="match status" value="1"/>
</dbReference>
<accession>A0A0P1LTR5</accession>
<keyword evidence="2" id="KW-0808">Transferase</keyword>
<dbReference type="Pfam" id="PF06165">
    <property type="entry name" value="GH94_b-supersand"/>
    <property type="match status" value="1"/>
</dbReference>
<dbReference type="GO" id="GO:0016757">
    <property type="term" value="F:glycosyltransferase activity"/>
    <property type="evidence" value="ECO:0007669"/>
    <property type="project" value="UniProtKB-KW"/>
</dbReference>
<reference evidence="6" key="1">
    <citation type="submission" date="2015-11" db="EMBL/GenBank/DDBJ databases">
        <authorList>
            <person name="Varghese N."/>
        </authorList>
    </citation>
    <scope>NUCLEOTIDE SEQUENCE [LARGE SCALE GENOMIC DNA]</scope>
</reference>
<dbReference type="GO" id="GO:0005975">
    <property type="term" value="P:carbohydrate metabolic process"/>
    <property type="evidence" value="ECO:0007669"/>
    <property type="project" value="InterPro"/>
</dbReference>
<dbReference type="InterPro" id="IPR010383">
    <property type="entry name" value="Glyco_hydrolase_94_b-supersand"/>
</dbReference>
<accession>A0A0N7MZK8</accession>
<dbReference type="InterPro" id="IPR033432">
    <property type="entry name" value="GH94_catalytic"/>
</dbReference>
<evidence type="ECO:0000259" key="4">
    <source>
        <dbReference type="Pfam" id="PF17167"/>
    </source>
</evidence>
<evidence type="ECO:0000259" key="3">
    <source>
        <dbReference type="Pfam" id="PF06165"/>
    </source>
</evidence>
<accession>A0A0N7MPV0</accession>
<dbReference type="EMBL" id="FAOP01000001">
    <property type="protein sequence ID" value="CUU00794.1"/>
    <property type="molecule type" value="Genomic_DNA"/>
</dbReference>
<accession>A0A0S4MP16</accession>
<dbReference type="STRING" id="1633631.GCA_001442925_00088"/>
<dbReference type="InterPro" id="IPR008928">
    <property type="entry name" value="6-hairpin_glycosidase_sf"/>
</dbReference>
<dbReference type="RefSeq" id="WP_047134675.1">
    <property type="nucleotide sequence ID" value="NZ_CZVJ01000005.1"/>
</dbReference>
<dbReference type="PANTHER" id="PTHR37469:SF2">
    <property type="entry name" value="CELLOBIONIC ACID PHOSPHORYLASE"/>
    <property type="match status" value="1"/>
</dbReference>
<dbReference type="Pfam" id="PF17167">
    <property type="entry name" value="Glyco_hydro_94"/>
    <property type="match status" value="1"/>
</dbReference>
<keyword evidence="1" id="KW-0328">Glycosyltransferase</keyword>
<dbReference type="SMART" id="SM01068">
    <property type="entry name" value="CBM_X"/>
    <property type="match status" value="1"/>
</dbReference>
<dbReference type="InterPro" id="IPR037018">
    <property type="entry name" value="GH65_N"/>
</dbReference>
<accession>A0A0P1NY73</accession>
<dbReference type="InterPro" id="IPR011013">
    <property type="entry name" value="Gal_mutarotase_sf_dom"/>
</dbReference>
<feature type="domain" description="Glycosyl hydrolase 94 catalytic" evidence="4">
    <location>
        <begin position="332"/>
        <end position="738"/>
    </location>
</feature>
<dbReference type="InterPro" id="IPR012341">
    <property type="entry name" value="6hp_glycosidase-like_sf"/>
</dbReference>
<dbReference type="AlphaFoldDB" id="A0A0P1L9U7"/>
<dbReference type="SUPFAM" id="SSF48208">
    <property type="entry name" value="Six-hairpin glycosidases"/>
    <property type="match status" value="1"/>
</dbReference>
<dbReference type="Gene3D" id="1.50.10.10">
    <property type="match status" value="1"/>
</dbReference>
<dbReference type="Gene3D" id="1.20.890.20">
    <property type="entry name" value="mpn423 like domain"/>
    <property type="match status" value="1"/>
</dbReference>
<accession>A0A0P1LN45</accession>
<dbReference type="Gene3D" id="2.60.420.10">
    <property type="entry name" value="Maltose phosphorylase, domain 3"/>
    <property type="match status" value="1"/>
</dbReference>
<organism evidence="5 6">
    <name type="scientific">Candidatus Kryptonium thompsonii</name>
    <dbReference type="NCBI Taxonomy" id="1633631"/>
    <lineage>
        <taxon>Bacteria</taxon>
        <taxon>Pseudomonadati</taxon>
        <taxon>Candidatus Kryptoniota</taxon>
        <taxon>Candidatus Kryptonium</taxon>
    </lineage>
</organism>
<proteinExistence type="predicted"/>
<dbReference type="SUPFAM" id="SSF74650">
    <property type="entry name" value="Galactose mutarotase-like"/>
    <property type="match status" value="1"/>
</dbReference>
<sequence length="817" mass="94438">MKNFQVNKYGYFTEDGKEFVITTPKTPAPWMNYIWNGRWAGLVSHTGGGYSFYLTPRDNRLTRYRYNCLPWDQPGRYIYVRDKKIANYFSLSWAPTIELKYDYYECRHGLGYTKIITENLGIRGEVTYFVPRDYDIEIWLVKLKNLTNERRDLDIFAYIELIMGNALNDLINQPNDKHFPDVYFDGDLKSIVATRRYWVTNRGVSVAQPNHAWPYYLIFSTSLEIKGFDGDKEKFIGRWRSNANPEAVELGSCFNTEITAGDPCAVIQSELELEEGEEKEFVFFMFLVDKPSLHTNERLKRNSKAYNKASEILNKFKNLGFVHQKFDELKKYWDDYLKTLQVKTPDEKLNLFVNVWNRYQIAVTFDMSRNAGYYHGGLLFGTGIRDQMQDIFGELIANPKRVRDRILEVCSYQFKDGSMLHNFFRISRTGEKTGHCDTPLWLPFGIITYLKETADFNLLYEKVEYYDGGSGTVLQHLIKAIEYSLNNLGKHGLLKFGRGDWNDTLDYVGVKGKGETVWGSEFLAYILREVIELFNYLGLKQFLKKYSEEYLKIANNINRFCWDGKWYIRGFKDDGKPFGSSKNREGKIFANPQAWAVISGIADEERTKMCLKSVEKYLDTPKGPKILHPPFTKVDPSIGLATRCVPGKKENGAIFNHVASWVFLAELIAGNAERAYQIYHATLPLNNAIDADLYKMEPYVYSEYVTSPDHPSFGEASHSWLTGSSDWFFKSVVEYMLGVRPTYAGLLIDPCIPSSWKSFSVNRLFRGVEYRIEVLNPDGVNKGVKEIWVDGKKYGDRILPVFKKGSICEVKVIMGKI</sequence>
<evidence type="ECO:0000256" key="2">
    <source>
        <dbReference type="ARBA" id="ARBA00022679"/>
    </source>
</evidence>
<evidence type="ECO:0000313" key="5">
    <source>
        <dbReference type="EMBL" id="CUU00794.1"/>
    </source>
</evidence>
<dbReference type="GO" id="GO:0030246">
    <property type="term" value="F:carbohydrate binding"/>
    <property type="evidence" value="ECO:0007669"/>
    <property type="project" value="InterPro"/>
</dbReference>
<evidence type="ECO:0000256" key="1">
    <source>
        <dbReference type="ARBA" id="ARBA00022676"/>
    </source>
</evidence>